<dbReference type="GO" id="GO:0015562">
    <property type="term" value="F:efflux transmembrane transporter activity"/>
    <property type="evidence" value="ECO:0007669"/>
    <property type="project" value="TreeGrafter"/>
</dbReference>
<dbReference type="Gene3D" id="2.40.50.100">
    <property type="match status" value="1"/>
</dbReference>
<comment type="caution">
    <text evidence="4">The sequence shown here is derived from an EMBL/GenBank/DDBJ whole genome shotgun (WGS) entry which is preliminary data.</text>
</comment>
<sequence>MERTMRQLILLGMASFSVLLGCTEQVDQPSQEAPLRYVRTLEVNQAGNNLFRELPGVVAANREAELSFRIAGKVVELSVKEGDSVTKGQLLASLDDADINIQLKSAQAAFNKAQADFTRGQALVGNGTISQAEYNQLESALAAAEATLESTKQNILYTTLKAPFDGIIAKRNIDNFEEVQAKQSIFVLQDVSSIDIKVDIPESIMILTSEDTRPDVVAMFDAIPDKMFPLTMKEIATQADKETNTYEVTMSMPKVEGYNILPGMSVTARATQQVGQGNTASSSIFVPAHAVLEDTDGRYVFIARATTPGKANVERRSVVTGSLNSLGLEIVSGLETGERLIVAGMSKMYDGLEVRLVQE</sequence>
<dbReference type="Gene3D" id="2.40.30.170">
    <property type="match status" value="1"/>
</dbReference>
<dbReference type="SUPFAM" id="SSF111369">
    <property type="entry name" value="HlyD-like secretion proteins"/>
    <property type="match status" value="1"/>
</dbReference>
<evidence type="ECO:0000313" key="4">
    <source>
        <dbReference type="EMBL" id="RPJ64853.1"/>
    </source>
</evidence>
<dbReference type="GO" id="GO:1990281">
    <property type="term" value="C:efflux pump complex"/>
    <property type="evidence" value="ECO:0007669"/>
    <property type="project" value="TreeGrafter"/>
</dbReference>
<accession>A0A3N5XWW9</accession>
<keyword evidence="5" id="KW-1185">Reference proteome</keyword>
<dbReference type="InterPro" id="IPR058647">
    <property type="entry name" value="BSH_CzcB-like"/>
</dbReference>
<dbReference type="Pfam" id="PF25967">
    <property type="entry name" value="RND-MFP_C"/>
    <property type="match status" value="1"/>
</dbReference>
<gene>
    <name evidence="4" type="ORF">DRW07_18190</name>
</gene>
<dbReference type="NCBIfam" id="TIGR01730">
    <property type="entry name" value="RND_mfp"/>
    <property type="match status" value="1"/>
</dbReference>
<feature type="domain" description="CzcB-like barrel-sandwich hybrid" evidence="3">
    <location>
        <begin position="63"/>
        <end position="190"/>
    </location>
</feature>
<proteinExistence type="inferred from homology"/>
<dbReference type="Proteomes" id="UP000275281">
    <property type="component" value="Unassembled WGS sequence"/>
</dbReference>
<protein>
    <submittedName>
        <fullName evidence="4">Efflux RND transporter periplasmic adaptor subunit</fullName>
    </submittedName>
</protein>
<dbReference type="PANTHER" id="PTHR30469:SF20">
    <property type="entry name" value="EFFLUX RND TRANSPORTER PERIPLASMIC ADAPTOR SUBUNIT"/>
    <property type="match status" value="1"/>
</dbReference>
<dbReference type="PROSITE" id="PS51257">
    <property type="entry name" value="PROKAR_LIPOPROTEIN"/>
    <property type="match status" value="1"/>
</dbReference>
<evidence type="ECO:0000259" key="3">
    <source>
        <dbReference type="Pfam" id="PF25973"/>
    </source>
</evidence>
<dbReference type="Pfam" id="PF25973">
    <property type="entry name" value="BSH_CzcB"/>
    <property type="match status" value="1"/>
</dbReference>
<reference evidence="4 5" key="1">
    <citation type="submission" date="2018-11" db="EMBL/GenBank/DDBJ databases">
        <authorList>
            <person name="Ye M.-Q."/>
            <person name="Du Z.-J."/>
        </authorList>
    </citation>
    <scope>NUCLEOTIDE SEQUENCE [LARGE SCALE GENOMIC DNA]</scope>
    <source>
        <strain evidence="4 5">U0105</strain>
    </source>
</reference>
<dbReference type="PANTHER" id="PTHR30469">
    <property type="entry name" value="MULTIDRUG RESISTANCE PROTEIN MDTA"/>
    <property type="match status" value="1"/>
</dbReference>
<dbReference type="EMBL" id="RPOK01000007">
    <property type="protein sequence ID" value="RPJ64853.1"/>
    <property type="molecule type" value="Genomic_DNA"/>
</dbReference>
<evidence type="ECO:0000259" key="2">
    <source>
        <dbReference type="Pfam" id="PF25967"/>
    </source>
</evidence>
<dbReference type="InterPro" id="IPR058627">
    <property type="entry name" value="MdtA-like_C"/>
</dbReference>
<dbReference type="Gene3D" id="1.10.287.470">
    <property type="entry name" value="Helix hairpin bin"/>
    <property type="match status" value="1"/>
</dbReference>
<dbReference type="Gene3D" id="2.40.420.20">
    <property type="match status" value="1"/>
</dbReference>
<dbReference type="InterPro" id="IPR006143">
    <property type="entry name" value="RND_pump_MFP"/>
</dbReference>
<feature type="domain" description="Multidrug resistance protein MdtA-like C-terminal permuted SH3" evidence="2">
    <location>
        <begin position="284"/>
        <end position="346"/>
    </location>
</feature>
<organism evidence="4 5">
    <name type="scientific">Alteromonas sediminis</name>
    <dbReference type="NCBI Taxonomy" id="2259342"/>
    <lineage>
        <taxon>Bacteria</taxon>
        <taxon>Pseudomonadati</taxon>
        <taxon>Pseudomonadota</taxon>
        <taxon>Gammaproteobacteria</taxon>
        <taxon>Alteromonadales</taxon>
        <taxon>Alteromonadaceae</taxon>
        <taxon>Alteromonas/Salinimonas group</taxon>
        <taxon>Alteromonas</taxon>
    </lineage>
</organism>
<evidence type="ECO:0000256" key="1">
    <source>
        <dbReference type="ARBA" id="ARBA00009477"/>
    </source>
</evidence>
<comment type="similarity">
    <text evidence="1">Belongs to the membrane fusion protein (MFP) (TC 8.A.1) family.</text>
</comment>
<dbReference type="OrthoDB" id="2110899at2"/>
<dbReference type="AlphaFoldDB" id="A0A3N5XWW9"/>
<name>A0A3N5XWW9_9ALTE</name>
<evidence type="ECO:0000313" key="5">
    <source>
        <dbReference type="Proteomes" id="UP000275281"/>
    </source>
</evidence>